<dbReference type="InterPro" id="IPR003439">
    <property type="entry name" value="ABC_transporter-like_ATP-bd"/>
</dbReference>
<evidence type="ECO:0000313" key="16">
    <source>
        <dbReference type="Proteomes" id="UP000011724"/>
    </source>
</evidence>
<evidence type="ECO:0000256" key="6">
    <source>
        <dbReference type="ARBA" id="ARBA00022840"/>
    </source>
</evidence>
<feature type="domain" description="ABC transporter" evidence="14">
    <location>
        <begin position="9"/>
        <end position="248"/>
    </location>
</feature>
<evidence type="ECO:0000256" key="10">
    <source>
        <dbReference type="ARBA" id="ARBA00038669"/>
    </source>
</evidence>
<dbReference type="EC" id="7.2.2.11" evidence="11"/>
<keyword evidence="3" id="KW-0813">Transport</keyword>
<comment type="subunit">
    <text evidence="10">The complex is composed of two ATP-binding proteins (NikD and NikE), two transmembrane proteins (NikB and NikC) and a solute-binding protein (NikA).</text>
</comment>
<gene>
    <name evidence="15" type="ordered locus">BN4_11147</name>
</gene>
<comment type="subcellular location">
    <subcellularLocation>
        <location evidence="1">Cell inner membrane</location>
        <topology evidence="1">Peripheral membrane protein</topology>
    </subcellularLocation>
</comment>
<evidence type="ECO:0000256" key="1">
    <source>
        <dbReference type="ARBA" id="ARBA00004417"/>
    </source>
</evidence>
<dbReference type="GO" id="GO:0015413">
    <property type="term" value="F:ABC-type nickel transporter activity"/>
    <property type="evidence" value="ECO:0007669"/>
    <property type="project" value="UniProtKB-EC"/>
</dbReference>
<proteinExistence type="inferred from homology"/>
<dbReference type="InterPro" id="IPR003593">
    <property type="entry name" value="AAA+_ATPase"/>
</dbReference>
<keyword evidence="5" id="KW-0547">Nucleotide-binding</keyword>
<evidence type="ECO:0000256" key="11">
    <source>
        <dbReference type="ARBA" id="ARBA00039098"/>
    </source>
</evidence>
<keyword evidence="8" id="KW-0406">Ion transport</keyword>
<evidence type="ECO:0000256" key="4">
    <source>
        <dbReference type="ARBA" id="ARBA00022475"/>
    </source>
</evidence>
<dbReference type="BioCyc" id="DPIE1322246:BN4_RS05770-MONOMER"/>
<dbReference type="STRING" id="1322246.BN4_11147"/>
<dbReference type="OrthoDB" id="9809450at2"/>
<dbReference type="EMBL" id="FO203427">
    <property type="protein sequence ID" value="CCH48384.1"/>
    <property type="molecule type" value="Genomic_DNA"/>
</dbReference>
<dbReference type="GO" id="GO:0005524">
    <property type="term" value="F:ATP binding"/>
    <property type="evidence" value="ECO:0007669"/>
    <property type="project" value="UniProtKB-KW"/>
</dbReference>
<evidence type="ECO:0000256" key="12">
    <source>
        <dbReference type="ARBA" id="ARBA00044143"/>
    </source>
</evidence>
<keyword evidence="16" id="KW-1185">Reference proteome</keyword>
<evidence type="ECO:0000259" key="14">
    <source>
        <dbReference type="PROSITE" id="PS50893"/>
    </source>
</evidence>
<reference evidence="15 16" key="1">
    <citation type="journal article" date="2013" name="PLoS ONE">
        <title>The first genomic and proteomic characterization of a deep-sea sulfate reducer: insights into the piezophilic lifestyle of Desulfovibrio piezophilus.</title>
        <authorList>
            <person name="Pradel N."/>
            <person name="Ji B."/>
            <person name="Gimenez G."/>
            <person name="Talla E."/>
            <person name="Lenoble P."/>
            <person name="Garel M."/>
            <person name="Tamburini C."/>
            <person name="Fourquet P."/>
            <person name="Lebrun R."/>
            <person name="Bertin P."/>
            <person name="Denis Y."/>
            <person name="Pophillat M."/>
            <person name="Barbe V."/>
            <person name="Ollivier B."/>
            <person name="Dolla A."/>
        </authorList>
    </citation>
    <scope>NUCLEOTIDE SEQUENCE [LARGE SCALE GENOMIC DNA]</scope>
    <source>
        <strain evidence="16">DSM 10523 / SB164P1</strain>
    </source>
</reference>
<reference evidence="16" key="2">
    <citation type="journal article" date="2013" name="Stand. Genomic Sci.">
        <title>Complete genome sequence of Desulfocapsa sulfexigens, a marine deltaproteobacterium specialized in disproportionating inorganic sulfur compounds.</title>
        <authorList>
            <person name="Finster K.W."/>
            <person name="Kjeldsen K.U."/>
            <person name="Kube M."/>
            <person name="Reinhardt R."/>
            <person name="Mussmann M."/>
            <person name="Amann R."/>
            <person name="Schreiber L."/>
        </authorList>
    </citation>
    <scope>NUCLEOTIDE SEQUENCE [LARGE SCALE GENOMIC DNA]</scope>
    <source>
        <strain evidence="16">DSM 10523 / SB164P1</strain>
    </source>
</reference>
<dbReference type="InterPro" id="IPR027417">
    <property type="entry name" value="P-loop_NTPase"/>
</dbReference>
<keyword evidence="9" id="KW-0472">Membrane</keyword>
<evidence type="ECO:0000256" key="9">
    <source>
        <dbReference type="ARBA" id="ARBA00023136"/>
    </source>
</evidence>
<dbReference type="Proteomes" id="UP000011724">
    <property type="component" value="Chromosome"/>
</dbReference>
<dbReference type="AlphaFoldDB" id="M1WPJ0"/>
<dbReference type="GO" id="GO:0005886">
    <property type="term" value="C:plasma membrane"/>
    <property type="evidence" value="ECO:0007669"/>
    <property type="project" value="UniProtKB-SubCell"/>
</dbReference>
<dbReference type="HOGENOM" id="CLU_000604_1_23_7"/>
<name>M1WPJ0_PSEP2</name>
<dbReference type="PANTHER" id="PTHR43297">
    <property type="entry name" value="OLIGOPEPTIDE TRANSPORT ATP-BINDING PROTEIN APPD"/>
    <property type="match status" value="1"/>
</dbReference>
<organism evidence="15 16">
    <name type="scientific">Pseudodesulfovibrio piezophilus (strain DSM 21447 / JCM 15486 / C1TLV30)</name>
    <name type="common">Desulfovibrio piezophilus</name>
    <dbReference type="NCBI Taxonomy" id="1322246"/>
    <lineage>
        <taxon>Bacteria</taxon>
        <taxon>Pseudomonadati</taxon>
        <taxon>Thermodesulfobacteriota</taxon>
        <taxon>Desulfovibrionia</taxon>
        <taxon>Desulfovibrionales</taxon>
        <taxon>Desulfovibrionaceae</taxon>
    </lineage>
</organism>
<evidence type="ECO:0000256" key="7">
    <source>
        <dbReference type="ARBA" id="ARBA00022967"/>
    </source>
</evidence>
<comment type="similarity">
    <text evidence="2">Belongs to the ABC transporter superfamily.</text>
</comment>
<protein>
    <recommendedName>
        <fullName evidence="12">Nickel import system ATP-binding protein NikD</fullName>
        <ecNumber evidence="11">7.2.2.11</ecNumber>
    </recommendedName>
</protein>
<keyword evidence="4" id="KW-1003">Cell membrane</keyword>
<keyword evidence="6" id="KW-0067">ATP-binding</keyword>
<evidence type="ECO:0000313" key="15">
    <source>
        <dbReference type="EMBL" id="CCH48384.1"/>
    </source>
</evidence>
<evidence type="ECO:0000256" key="3">
    <source>
        <dbReference type="ARBA" id="ARBA00022448"/>
    </source>
</evidence>
<dbReference type="RefSeq" id="WP_015414432.1">
    <property type="nucleotide sequence ID" value="NC_020409.1"/>
</dbReference>
<evidence type="ECO:0000256" key="13">
    <source>
        <dbReference type="ARBA" id="ARBA00048610"/>
    </source>
</evidence>
<dbReference type="GO" id="GO:0016887">
    <property type="term" value="F:ATP hydrolysis activity"/>
    <property type="evidence" value="ECO:0007669"/>
    <property type="project" value="InterPro"/>
</dbReference>
<dbReference type="Pfam" id="PF00005">
    <property type="entry name" value="ABC_tran"/>
    <property type="match status" value="1"/>
</dbReference>
<accession>M1WPJ0</accession>
<comment type="catalytic activity">
    <reaction evidence="13">
        <text>Ni(2+)(out) + ATP + H2O = Ni(2+)(in) + ADP + phosphate + H(+)</text>
        <dbReference type="Rhea" id="RHEA:15557"/>
        <dbReference type="ChEBI" id="CHEBI:15377"/>
        <dbReference type="ChEBI" id="CHEBI:15378"/>
        <dbReference type="ChEBI" id="CHEBI:30616"/>
        <dbReference type="ChEBI" id="CHEBI:43474"/>
        <dbReference type="ChEBI" id="CHEBI:49786"/>
        <dbReference type="ChEBI" id="CHEBI:456216"/>
        <dbReference type="EC" id="7.2.2.11"/>
    </reaction>
    <physiologicalReaction direction="left-to-right" evidence="13">
        <dbReference type="Rhea" id="RHEA:15558"/>
    </physiologicalReaction>
</comment>
<sequence length="315" mass="34422">MLEISNMSVKFSSYSKGLKRRTVPVIRSLDLSAHAGEIVAIVGQSGAGKSLLAHAVLGILPRNSNLSGEIHFKGAELTPKRIRQLRGREIALIPQSVSFLNPLLKVGTQIARAGRLNGLSLQKARETSRKALHRYGLPPKVSRWFPFQLSGGMTRRVLTATATIGTADLLLADEPTNGLDMQTARETLRHLRELADTGKAVVLITHDIELALEVADKVSIFCGGVTVEEAHVCDFSNSVQDMNTGSSGLRHPYSQTLWMALPQNQFTQVALDHGAHLSHKGCTFNAFCDRADDNCRCNLPRLTPLNSGKVRCWRA</sequence>
<dbReference type="SUPFAM" id="SSF52540">
    <property type="entry name" value="P-loop containing nucleoside triphosphate hydrolases"/>
    <property type="match status" value="1"/>
</dbReference>
<evidence type="ECO:0000256" key="8">
    <source>
        <dbReference type="ARBA" id="ARBA00023065"/>
    </source>
</evidence>
<dbReference type="Gene3D" id="3.40.50.300">
    <property type="entry name" value="P-loop containing nucleotide triphosphate hydrolases"/>
    <property type="match status" value="1"/>
</dbReference>
<dbReference type="SMART" id="SM00382">
    <property type="entry name" value="AAA"/>
    <property type="match status" value="1"/>
</dbReference>
<dbReference type="eggNOG" id="COG0444">
    <property type="taxonomic scope" value="Bacteria"/>
</dbReference>
<dbReference type="InterPro" id="IPR050388">
    <property type="entry name" value="ABC_Ni/Peptide_Import"/>
</dbReference>
<evidence type="ECO:0000256" key="2">
    <source>
        <dbReference type="ARBA" id="ARBA00005417"/>
    </source>
</evidence>
<keyword evidence="7" id="KW-1278">Translocase</keyword>
<dbReference type="PROSITE" id="PS50893">
    <property type="entry name" value="ABC_TRANSPORTER_2"/>
    <property type="match status" value="1"/>
</dbReference>
<evidence type="ECO:0000256" key="5">
    <source>
        <dbReference type="ARBA" id="ARBA00022741"/>
    </source>
</evidence>
<dbReference type="PATRIC" id="fig|879567.3.peg.1180"/>
<dbReference type="KEGG" id="dpi:BN4_11147"/>
<dbReference type="PANTHER" id="PTHR43297:SF13">
    <property type="entry name" value="NICKEL ABC TRANSPORTER, ATP-BINDING PROTEIN"/>
    <property type="match status" value="1"/>
</dbReference>